<keyword evidence="2" id="KW-1185">Reference proteome</keyword>
<dbReference type="EMBL" id="LWCA01002123">
    <property type="protein sequence ID" value="OAF64107.1"/>
    <property type="molecule type" value="Genomic_DNA"/>
</dbReference>
<comment type="caution">
    <text evidence="1">The sequence shown here is derived from an EMBL/GenBank/DDBJ whole genome shotgun (WGS) entry which is preliminary data.</text>
</comment>
<accession>A0A177AQ16</accession>
<organism evidence="1 2">
    <name type="scientific">Intoshia linei</name>
    <dbReference type="NCBI Taxonomy" id="1819745"/>
    <lineage>
        <taxon>Eukaryota</taxon>
        <taxon>Metazoa</taxon>
        <taxon>Spiralia</taxon>
        <taxon>Lophotrochozoa</taxon>
        <taxon>Mesozoa</taxon>
        <taxon>Orthonectida</taxon>
        <taxon>Rhopaluridae</taxon>
        <taxon>Intoshia</taxon>
    </lineage>
</organism>
<sequence>MYTWIVPPRELIDKTGKFTIDPIRWIEKVEAYICINETETNKLNESQKVCLMKELIGEKAHNRLKRSGTSESMMLLKKEIKSWSDVNISFERMQFYALKRL</sequence>
<reference evidence="1 2" key="1">
    <citation type="submission" date="2016-04" db="EMBL/GenBank/DDBJ databases">
        <title>The genome of Intoshia linei affirms orthonectids as highly simplified spiralians.</title>
        <authorList>
            <person name="Mikhailov K.V."/>
            <person name="Slusarev G.S."/>
            <person name="Nikitin M.A."/>
            <person name="Logacheva M.D."/>
            <person name="Penin A."/>
            <person name="Aleoshin V."/>
            <person name="Panchin Y.V."/>
        </authorList>
    </citation>
    <scope>NUCLEOTIDE SEQUENCE [LARGE SCALE GENOMIC DNA]</scope>
    <source>
        <strain evidence="1">Intl2013</strain>
        <tissue evidence="1">Whole animal</tissue>
    </source>
</reference>
<name>A0A177AQ16_9BILA</name>
<dbReference type="AlphaFoldDB" id="A0A177AQ16"/>
<protein>
    <submittedName>
        <fullName evidence="1">Uncharacterized protein</fullName>
    </submittedName>
</protein>
<evidence type="ECO:0000313" key="1">
    <source>
        <dbReference type="EMBL" id="OAF64107.1"/>
    </source>
</evidence>
<evidence type="ECO:0000313" key="2">
    <source>
        <dbReference type="Proteomes" id="UP000078046"/>
    </source>
</evidence>
<proteinExistence type="predicted"/>
<dbReference type="Proteomes" id="UP000078046">
    <property type="component" value="Unassembled WGS sequence"/>
</dbReference>
<gene>
    <name evidence="1" type="ORF">A3Q56_08186</name>
</gene>